<name>A0ABW1KVA0_9PROT</name>
<dbReference type="InterPro" id="IPR051450">
    <property type="entry name" value="Gfo/Idh/MocA_Oxidoreductases"/>
</dbReference>
<dbReference type="SUPFAM" id="SSF55347">
    <property type="entry name" value="Glyceraldehyde-3-phosphate dehydrogenase-like, C-terminal domain"/>
    <property type="match status" value="1"/>
</dbReference>
<dbReference type="PANTHER" id="PTHR43377:SF1">
    <property type="entry name" value="BILIVERDIN REDUCTASE A"/>
    <property type="match status" value="1"/>
</dbReference>
<dbReference type="RefSeq" id="WP_379882717.1">
    <property type="nucleotide sequence ID" value="NZ_JBHPON010000002.1"/>
</dbReference>
<dbReference type="InterPro" id="IPR000683">
    <property type="entry name" value="Gfo/Idh/MocA-like_OxRdtase_N"/>
</dbReference>
<dbReference type="Pfam" id="PF22725">
    <property type="entry name" value="GFO_IDH_MocA_C3"/>
    <property type="match status" value="1"/>
</dbReference>
<proteinExistence type="predicted"/>
<accession>A0ABW1KVA0</accession>
<dbReference type="Proteomes" id="UP001596116">
    <property type="component" value="Unassembled WGS sequence"/>
</dbReference>
<evidence type="ECO:0000313" key="3">
    <source>
        <dbReference type="EMBL" id="MFC6036055.1"/>
    </source>
</evidence>
<gene>
    <name evidence="3" type="ORF">ACFMB1_10900</name>
</gene>
<dbReference type="EMBL" id="JBHPON010000002">
    <property type="protein sequence ID" value="MFC6036055.1"/>
    <property type="molecule type" value="Genomic_DNA"/>
</dbReference>
<dbReference type="InterPro" id="IPR036291">
    <property type="entry name" value="NAD(P)-bd_dom_sf"/>
</dbReference>
<evidence type="ECO:0000259" key="1">
    <source>
        <dbReference type="Pfam" id="PF01408"/>
    </source>
</evidence>
<organism evidence="3 4">
    <name type="scientific">Hyphococcus aureus</name>
    <dbReference type="NCBI Taxonomy" id="2666033"/>
    <lineage>
        <taxon>Bacteria</taxon>
        <taxon>Pseudomonadati</taxon>
        <taxon>Pseudomonadota</taxon>
        <taxon>Alphaproteobacteria</taxon>
        <taxon>Parvularculales</taxon>
        <taxon>Parvularculaceae</taxon>
        <taxon>Hyphococcus</taxon>
    </lineage>
</organism>
<sequence>MTKRIKIGVAGAGVFGGYHCGKVAGLDGVDLTCVYDLDPEKALIQAKKHNVLAETDFDALLDRSDAVVIAAPAIAHYDLARRALSAGRHVFVEKPVALTLEEADELVALAVVQGLILQVGHQERYVAEAVGLFDRKSSPVKIDCVRHTSASGRCEDVSVVLDLMIHDIDLIRKLTGAEIKTLSAYGNSNAADAELTLDNGATVSLAASRRDGAPERRMTLVYEDGVIEFDFIKRAAENTTPSPLHACFDGEDAPLSFTDPLAYGAAAFAAAIAAGTAPQVTGADGRMALDWALRIEEAAGIEMASHQYKTPERRRA</sequence>
<dbReference type="PANTHER" id="PTHR43377">
    <property type="entry name" value="BILIVERDIN REDUCTASE A"/>
    <property type="match status" value="1"/>
</dbReference>
<dbReference type="InterPro" id="IPR055170">
    <property type="entry name" value="GFO_IDH_MocA-like_dom"/>
</dbReference>
<dbReference type="Gene3D" id="3.30.360.10">
    <property type="entry name" value="Dihydrodipicolinate Reductase, domain 2"/>
    <property type="match status" value="1"/>
</dbReference>
<reference evidence="3 4" key="1">
    <citation type="submission" date="2024-09" db="EMBL/GenBank/DDBJ databases">
        <authorList>
            <person name="Zhang Z.-H."/>
        </authorList>
    </citation>
    <scope>NUCLEOTIDE SEQUENCE [LARGE SCALE GENOMIC DNA]</scope>
    <source>
        <strain evidence="3 4">HHTR114</strain>
    </source>
</reference>
<keyword evidence="4" id="KW-1185">Reference proteome</keyword>
<comment type="caution">
    <text evidence="3">The sequence shown here is derived from an EMBL/GenBank/DDBJ whole genome shotgun (WGS) entry which is preliminary data.</text>
</comment>
<dbReference type="Gene3D" id="3.40.50.720">
    <property type="entry name" value="NAD(P)-binding Rossmann-like Domain"/>
    <property type="match status" value="1"/>
</dbReference>
<feature type="domain" description="Gfo/Idh/MocA-like oxidoreductase N-terminal" evidence="1">
    <location>
        <begin position="5"/>
        <end position="121"/>
    </location>
</feature>
<feature type="domain" description="GFO/IDH/MocA-like oxidoreductase" evidence="2">
    <location>
        <begin position="159"/>
        <end position="228"/>
    </location>
</feature>
<dbReference type="SUPFAM" id="SSF51735">
    <property type="entry name" value="NAD(P)-binding Rossmann-fold domains"/>
    <property type="match status" value="1"/>
</dbReference>
<evidence type="ECO:0000259" key="2">
    <source>
        <dbReference type="Pfam" id="PF22725"/>
    </source>
</evidence>
<dbReference type="Pfam" id="PF01408">
    <property type="entry name" value="GFO_IDH_MocA"/>
    <property type="match status" value="1"/>
</dbReference>
<evidence type="ECO:0000313" key="4">
    <source>
        <dbReference type="Proteomes" id="UP001596116"/>
    </source>
</evidence>
<protein>
    <submittedName>
        <fullName evidence="3">Gfo/Idh/MocA family protein</fullName>
    </submittedName>
</protein>